<evidence type="ECO:0000256" key="1">
    <source>
        <dbReference type="SAM" id="MobiDB-lite"/>
    </source>
</evidence>
<feature type="compositionally biased region" description="Basic residues" evidence="1">
    <location>
        <begin position="57"/>
        <end position="69"/>
    </location>
</feature>
<dbReference type="Proteomes" id="UP000324222">
    <property type="component" value="Unassembled WGS sequence"/>
</dbReference>
<accession>A0A5B7ISG5</accession>
<reference evidence="2 3" key="1">
    <citation type="submission" date="2019-05" db="EMBL/GenBank/DDBJ databases">
        <title>Another draft genome of Portunus trituberculatus and its Hox gene families provides insights of decapod evolution.</title>
        <authorList>
            <person name="Jeong J.-H."/>
            <person name="Song I."/>
            <person name="Kim S."/>
            <person name="Choi T."/>
            <person name="Kim D."/>
            <person name="Ryu S."/>
            <person name="Kim W."/>
        </authorList>
    </citation>
    <scope>NUCLEOTIDE SEQUENCE [LARGE SCALE GENOMIC DNA]</scope>
    <source>
        <tissue evidence="2">Muscle</tissue>
    </source>
</reference>
<dbReference type="EMBL" id="VSRR010072596">
    <property type="protein sequence ID" value="MPC86822.1"/>
    <property type="molecule type" value="Genomic_DNA"/>
</dbReference>
<comment type="caution">
    <text evidence="2">The sequence shown here is derived from an EMBL/GenBank/DDBJ whole genome shotgun (WGS) entry which is preliminary data.</text>
</comment>
<feature type="region of interest" description="Disordered" evidence="1">
    <location>
        <begin position="25"/>
        <end position="69"/>
    </location>
</feature>
<name>A0A5B7ISG5_PORTR</name>
<proteinExistence type="predicted"/>
<protein>
    <submittedName>
        <fullName evidence="2">Uncharacterized protein</fullName>
    </submittedName>
</protein>
<organism evidence="2 3">
    <name type="scientific">Portunus trituberculatus</name>
    <name type="common">Swimming crab</name>
    <name type="synonym">Neptunus trituberculatus</name>
    <dbReference type="NCBI Taxonomy" id="210409"/>
    <lineage>
        <taxon>Eukaryota</taxon>
        <taxon>Metazoa</taxon>
        <taxon>Ecdysozoa</taxon>
        <taxon>Arthropoda</taxon>
        <taxon>Crustacea</taxon>
        <taxon>Multicrustacea</taxon>
        <taxon>Malacostraca</taxon>
        <taxon>Eumalacostraca</taxon>
        <taxon>Eucarida</taxon>
        <taxon>Decapoda</taxon>
        <taxon>Pleocyemata</taxon>
        <taxon>Brachyura</taxon>
        <taxon>Eubrachyura</taxon>
        <taxon>Portunoidea</taxon>
        <taxon>Portunidae</taxon>
        <taxon>Portuninae</taxon>
        <taxon>Portunus</taxon>
    </lineage>
</organism>
<keyword evidence="3" id="KW-1185">Reference proteome</keyword>
<dbReference type="AlphaFoldDB" id="A0A5B7ISG5"/>
<sequence>MSTKLPFLSLTCSSPVAGAFPHSLSATSPQCVSLEPSAPRGARQPVFGHGRTEAPRPRRAPQVRRRTHT</sequence>
<evidence type="ECO:0000313" key="3">
    <source>
        <dbReference type="Proteomes" id="UP000324222"/>
    </source>
</evidence>
<evidence type="ECO:0000313" key="2">
    <source>
        <dbReference type="EMBL" id="MPC86822.1"/>
    </source>
</evidence>
<gene>
    <name evidence="2" type="ORF">E2C01_081658</name>
</gene>